<name>A0AAE4B4X3_9RHOB</name>
<reference evidence="1" key="2">
    <citation type="submission" date="2023-02" db="EMBL/GenBank/DDBJ databases">
        <title>'Rhodoalgimonas zhirmunskyi' gen. nov., isolated from a red alga.</title>
        <authorList>
            <person name="Nedashkovskaya O.I."/>
            <person name="Otstavnykh N.Y."/>
            <person name="Bystritskaya E.P."/>
            <person name="Balabanova L.A."/>
            <person name="Isaeva M.P."/>
        </authorList>
    </citation>
    <scope>NUCLEOTIDE SEQUENCE</scope>
    <source>
        <strain evidence="1">KCTC 52189</strain>
    </source>
</reference>
<accession>A0AAE4B4X3</accession>
<dbReference type="InterPro" id="IPR027417">
    <property type="entry name" value="P-loop_NTPase"/>
</dbReference>
<sequence length="259" mass="28552">MTQILVHAGFHKTGTTSVQQTLRENRGLLKERVVLALPWKLKPLLHAARAWSAYRDPLSLAKFTHRAEAFVAELPPLRHRGLIMCSEELSGHLPGRGGIPDYRGAVPLMGELTRALRRRFPDHDLRVVYSTRAPDAWLESAYWEQVKSSSQTMSLAAFRDQYTRAADFNPVLAAIRRAIAPASLESFALEDCAADRLGPAAPLLRLAGLDDAVCAGLTPLPPANTRLAQEALDHLLDLNRTHPDSADRAAAKQAYLDTL</sequence>
<reference evidence="1" key="1">
    <citation type="submission" date="2022-07" db="EMBL/GenBank/DDBJ databases">
        <authorList>
            <person name="Otstavnykh N."/>
            <person name="Isaeva M."/>
            <person name="Bystritskaya E."/>
        </authorList>
    </citation>
    <scope>NUCLEOTIDE SEQUENCE</scope>
    <source>
        <strain evidence="1">KCTC 52189</strain>
    </source>
</reference>
<evidence type="ECO:0008006" key="3">
    <source>
        <dbReference type="Google" id="ProtNLM"/>
    </source>
</evidence>
<dbReference type="Proteomes" id="UP001226762">
    <property type="component" value="Unassembled WGS sequence"/>
</dbReference>
<protein>
    <recommendedName>
        <fullName evidence="3">Sulfotransferase family protein</fullName>
    </recommendedName>
</protein>
<comment type="caution">
    <text evidence="1">The sequence shown here is derived from an EMBL/GenBank/DDBJ whole genome shotgun (WGS) entry which is preliminary data.</text>
</comment>
<dbReference type="SUPFAM" id="SSF52540">
    <property type="entry name" value="P-loop containing nucleoside triphosphate hydrolases"/>
    <property type="match status" value="1"/>
</dbReference>
<gene>
    <name evidence="1" type="ORF">NO357_12290</name>
</gene>
<dbReference type="RefSeq" id="WP_306735950.1">
    <property type="nucleotide sequence ID" value="NZ_JANHAX010000003.1"/>
</dbReference>
<evidence type="ECO:0000313" key="1">
    <source>
        <dbReference type="EMBL" id="MDQ2090680.1"/>
    </source>
</evidence>
<evidence type="ECO:0000313" key="2">
    <source>
        <dbReference type="Proteomes" id="UP001226762"/>
    </source>
</evidence>
<dbReference type="EMBL" id="JANHAX010000003">
    <property type="protein sequence ID" value="MDQ2090680.1"/>
    <property type="molecule type" value="Genomic_DNA"/>
</dbReference>
<dbReference type="AlphaFoldDB" id="A0AAE4B4X3"/>
<proteinExistence type="predicted"/>
<organism evidence="1 2">
    <name type="scientific">Marimonas arenosa</name>
    <dbReference type="NCBI Taxonomy" id="1795305"/>
    <lineage>
        <taxon>Bacteria</taxon>
        <taxon>Pseudomonadati</taxon>
        <taxon>Pseudomonadota</taxon>
        <taxon>Alphaproteobacteria</taxon>
        <taxon>Rhodobacterales</taxon>
        <taxon>Paracoccaceae</taxon>
        <taxon>Marimonas</taxon>
    </lineage>
</organism>
<keyword evidence="2" id="KW-1185">Reference proteome</keyword>